<comment type="caution">
    <text evidence="3">The sequence shown here is derived from an EMBL/GenBank/DDBJ whole genome shotgun (WGS) entry which is preliminary data.</text>
</comment>
<dbReference type="Proteomes" id="UP001227192">
    <property type="component" value="Unassembled WGS sequence"/>
</dbReference>
<feature type="domain" description="Dynamin stalk" evidence="2">
    <location>
        <begin position="20"/>
        <end position="269"/>
    </location>
</feature>
<evidence type="ECO:0000256" key="1">
    <source>
        <dbReference type="SAM" id="MobiDB-lite"/>
    </source>
</evidence>
<keyword evidence="4" id="KW-1185">Reference proteome</keyword>
<dbReference type="InterPro" id="IPR000375">
    <property type="entry name" value="Dynamin_stalk"/>
</dbReference>
<organism evidence="3 4">
    <name type="scientific">Penicillium thymicola</name>
    <dbReference type="NCBI Taxonomy" id="293382"/>
    <lineage>
        <taxon>Eukaryota</taxon>
        <taxon>Fungi</taxon>
        <taxon>Dikarya</taxon>
        <taxon>Ascomycota</taxon>
        <taxon>Pezizomycotina</taxon>
        <taxon>Eurotiomycetes</taxon>
        <taxon>Eurotiomycetidae</taxon>
        <taxon>Eurotiales</taxon>
        <taxon>Aspergillaceae</taxon>
        <taxon>Penicillium</taxon>
    </lineage>
</organism>
<dbReference type="Pfam" id="PF01031">
    <property type="entry name" value="Dynamin_M"/>
    <property type="match status" value="1"/>
</dbReference>
<proteinExistence type="predicted"/>
<dbReference type="Gene3D" id="1.20.120.1240">
    <property type="entry name" value="Dynamin, middle domain"/>
    <property type="match status" value="1"/>
</dbReference>
<dbReference type="AlphaFoldDB" id="A0AAI9X9C2"/>
<sequence>MLVRRPQPDGAQGGYDHGRATQNGTGLFSTEPWKKQGLDSSRVGVDKLRYFLEENWDRLIERELPKVREDIRRLLREKNEELDEFGTERKSPSQIRMFLTKIGTNYYNVIQAGVDGSYGGRDASFFEIREEKSSVLLRATIHMENGNFSDYIRHERNYCDTQPLQIYDQTRGQELPGNYNQALLAELFHLQSLRWAQIAGEHIVVVAKIVSRFVNAALTYAIKDGKVRENIGRLVSTTLEANTEAAEHELEKNLGDKTRQPITYNHYYTDNIQNAINEAFKGLIEDSVRDAIRDDWNGTLHLDNTERACFKLLSSPKKRVIVDMKEQACSEAKTDLTAYYKVCFI</sequence>
<accession>A0AAI9X9C2</accession>
<name>A0AAI9X9C2_PENTH</name>
<reference evidence="3" key="2">
    <citation type="journal article" date="2016" name="Fungal Biol.">
        <title>Ochratoxin A production by Penicillium thymicola.</title>
        <authorList>
            <person name="Nguyen H.D.T."/>
            <person name="McMullin D.R."/>
            <person name="Ponomareva E."/>
            <person name="Riley R."/>
            <person name="Pomraning K.R."/>
            <person name="Baker S.E."/>
            <person name="Seifert K.A."/>
        </authorList>
    </citation>
    <scope>NUCLEOTIDE SEQUENCE</scope>
    <source>
        <strain evidence="3">DAOM 180753</strain>
    </source>
</reference>
<evidence type="ECO:0000313" key="4">
    <source>
        <dbReference type="Proteomes" id="UP001227192"/>
    </source>
</evidence>
<protein>
    <recommendedName>
        <fullName evidence="2">Dynamin stalk domain-containing protein</fullName>
    </recommendedName>
</protein>
<dbReference type="EMBL" id="LACB01000104">
    <property type="protein sequence ID" value="KAJ9488831.1"/>
    <property type="molecule type" value="Genomic_DNA"/>
</dbReference>
<feature type="region of interest" description="Disordered" evidence="1">
    <location>
        <begin position="1"/>
        <end position="32"/>
    </location>
</feature>
<dbReference type="InterPro" id="IPR027417">
    <property type="entry name" value="P-loop_NTPase"/>
</dbReference>
<gene>
    <name evidence="3" type="ORF">VN97_g4458</name>
</gene>
<evidence type="ECO:0000259" key="2">
    <source>
        <dbReference type="Pfam" id="PF01031"/>
    </source>
</evidence>
<dbReference type="Gene3D" id="3.40.50.300">
    <property type="entry name" value="P-loop containing nucleotide triphosphate hydrolases"/>
    <property type="match status" value="1"/>
</dbReference>
<reference evidence="3" key="1">
    <citation type="submission" date="2015-06" db="EMBL/GenBank/DDBJ databases">
        <authorList>
            <person name="Nguyen H."/>
        </authorList>
    </citation>
    <scope>NUCLEOTIDE SEQUENCE</scope>
    <source>
        <strain evidence="3">DAOM 180753</strain>
    </source>
</reference>
<evidence type="ECO:0000313" key="3">
    <source>
        <dbReference type="EMBL" id="KAJ9488831.1"/>
    </source>
</evidence>